<dbReference type="RefSeq" id="WP_110003841.1">
    <property type="nucleotide sequence ID" value="NZ_CATNXI010000011.1"/>
</dbReference>
<gene>
    <name evidence="2" type="ORF">I9080_003311</name>
</gene>
<feature type="region of interest" description="Disordered" evidence="1">
    <location>
        <begin position="54"/>
        <end position="83"/>
    </location>
</feature>
<comment type="caution">
    <text evidence="2">The sequence shown here is derived from an EMBL/GenBank/DDBJ whole genome shotgun (WGS) entry which is preliminary data.</text>
</comment>
<evidence type="ECO:0000313" key="2">
    <source>
        <dbReference type="EMBL" id="HAT4309449.1"/>
    </source>
</evidence>
<name>A0A8H9R0F5_CLOPF</name>
<reference evidence="2" key="2">
    <citation type="submission" date="2020-07" db="EMBL/GenBank/DDBJ databases">
        <authorList>
            <consortium name="NCBI Pathogen Detection Project"/>
        </authorList>
    </citation>
    <scope>NUCLEOTIDE SEQUENCE</scope>
    <source>
        <strain evidence="2">C8</strain>
    </source>
</reference>
<dbReference type="EMBL" id="DACTCB010000036">
    <property type="protein sequence ID" value="HAT4309449.1"/>
    <property type="molecule type" value="Genomic_DNA"/>
</dbReference>
<organism evidence="2">
    <name type="scientific">Clostridium perfringens</name>
    <dbReference type="NCBI Taxonomy" id="1502"/>
    <lineage>
        <taxon>Bacteria</taxon>
        <taxon>Bacillati</taxon>
        <taxon>Bacillota</taxon>
        <taxon>Clostridia</taxon>
        <taxon>Eubacteriales</taxon>
        <taxon>Clostridiaceae</taxon>
        <taxon>Clostridium</taxon>
    </lineage>
</organism>
<reference evidence="2" key="1">
    <citation type="journal article" date="2018" name="Genome Biol.">
        <title>SKESA: strategic k-mer extension for scrupulous assemblies.</title>
        <authorList>
            <person name="Souvorov A."/>
            <person name="Agarwala R."/>
            <person name="Lipman D.J."/>
        </authorList>
    </citation>
    <scope>NUCLEOTIDE SEQUENCE</scope>
    <source>
        <strain evidence="2">C8</strain>
    </source>
</reference>
<proteinExistence type="predicted"/>
<evidence type="ECO:0000256" key="1">
    <source>
        <dbReference type="SAM" id="MobiDB-lite"/>
    </source>
</evidence>
<protein>
    <submittedName>
        <fullName evidence="2">Uncharacterized protein</fullName>
    </submittedName>
</protein>
<dbReference type="Proteomes" id="UP000859547">
    <property type="component" value="Unassembled WGS sequence"/>
</dbReference>
<feature type="compositionally biased region" description="Acidic residues" evidence="1">
    <location>
        <begin position="70"/>
        <end position="83"/>
    </location>
</feature>
<dbReference type="AlphaFoldDB" id="A0A8H9R0F5"/>
<accession>A0A8H9R0F5</accession>
<sequence>MANIERVNLRLNLDDPRDAAIWDLVKDKKNKKGTYIKFLIYNLIIGNEISITKNSDKNFASSDNDKNDISEDEFDDDINNEFD</sequence>